<name>A0A2M6WZR9_9BACT</name>
<dbReference type="EMBL" id="PEZP01000019">
    <property type="protein sequence ID" value="PIT98279.1"/>
    <property type="molecule type" value="Genomic_DNA"/>
</dbReference>
<dbReference type="InterPro" id="IPR011127">
    <property type="entry name" value="Dala_Dala_lig_N"/>
</dbReference>
<feature type="domain" description="ATP-grasp" evidence="5">
    <location>
        <begin position="167"/>
        <end position="366"/>
    </location>
</feature>
<dbReference type="Pfam" id="PF01820">
    <property type="entry name" value="Dala_Dala_lig_N"/>
    <property type="match status" value="1"/>
</dbReference>
<dbReference type="SUPFAM" id="SSF56059">
    <property type="entry name" value="Glutathione synthetase ATP-binding domain-like"/>
    <property type="match status" value="1"/>
</dbReference>
<dbReference type="PROSITE" id="PS50975">
    <property type="entry name" value="ATP_GRASP"/>
    <property type="match status" value="1"/>
</dbReference>
<sequence length="374" mass="40291">MPVFCTLDPRFIDCLKFCYAVGTYLFLHMRSRKPHVAVVFGGDSPNRDLSAETGYWACQYIPRNRYQVTPVQVTAAGHWQVPLGSLPVSGSVRPVLRELFRAVPAVPPADGLARLLGRQVDVLFTVLRGRGGDDGTMHALGTLLGIPVAGPTPSACHETCNKATCAERLRDVISSPAAIRAGADADVLVEEVRASFVPPLFIKPAVSEGSAGIEEVTTFDELSAAISRAKSIDSALVQPRSRGQEVAVSVFRGPRGKVHVLPPTVIVPRQARYYDHMAKRRGGRVSLLTSRPEKNELLNEVEDIAHEVFTELGGEGLLTLDLAIGPKSTELLEVNSVPTATELTPLLHQLRAGGTSPAHLLDTLLARALERGPL</sequence>
<evidence type="ECO:0000256" key="2">
    <source>
        <dbReference type="ARBA" id="ARBA00022598"/>
    </source>
</evidence>
<evidence type="ECO:0000256" key="4">
    <source>
        <dbReference type="PROSITE-ProRule" id="PRU00409"/>
    </source>
</evidence>
<keyword evidence="4" id="KW-0547">Nucleotide-binding</keyword>
<evidence type="ECO:0000259" key="5">
    <source>
        <dbReference type="PROSITE" id="PS50975"/>
    </source>
</evidence>
<dbReference type="Pfam" id="PF07478">
    <property type="entry name" value="Dala_Dala_lig_C"/>
    <property type="match status" value="1"/>
</dbReference>
<protein>
    <recommendedName>
        <fullName evidence="5">ATP-grasp domain-containing protein</fullName>
    </recommendedName>
</protein>
<dbReference type="Gene3D" id="3.30.470.20">
    <property type="entry name" value="ATP-grasp fold, B domain"/>
    <property type="match status" value="1"/>
</dbReference>
<dbReference type="InterPro" id="IPR016185">
    <property type="entry name" value="PreATP-grasp_dom_sf"/>
</dbReference>
<dbReference type="InterPro" id="IPR011761">
    <property type="entry name" value="ATP-grasp"/>
</dbReference>
<reference evidence="7" key="1">
    <citation type="submission" date="2017-09" db="EMBL/GenBank/DDBJ databases">
        <title>Depth-based differentiation of microbial function through sediment-hosted aquifers and enrichment of novel symbionts in the deep terrestrial subsurface.</title>
        <authorList>
            <person name="Probst A.J."/>
            <person name="Ladd B."/>
            <person name="Jarett J.K."/>
            <person name="Geller-Mcgrath D.E."/>
            <person name="Sieber C.M.K."/>
            <person name="Emerson J.B."/>
            <person name="Anantharaman K."/>
            <person name="Thomas B.C."/>
            <person name="Malmstrom R."/>
            <person name="Stieglmeier M."/>
            <person name="Klingl A."/>
            <person name="Woyke T."/>
            <person name="Ryan C.M."/>
            <person name="Banfield J.F."/>
        </authorList>
    </citation>
    <scope>NUCLEOTIDE SEQUENCE [LARGE SCALE GENOMIC DNA]</scope>
</reference>
<proteinExistence type="inferred from homology"/>
<comment type="similarity">
    <text evidence="1">Belongs to the D-alanine--D-alanine ligase family.</text>
</comment>
<dbReference type="GO" id="GO:0071555">
    <property type="term" value="P:cell wall organization"/>
    <property type="evidence" value="ECO:0007669"/>
    <property type="project" value="UniProtKB-KW"/>
</dbReference>
<evidence type="ECO:0000256" key="1">
    <source>
        <dbReference type="ARBA" id="ARBA00010871"/>
    </source>
</evidence>
<keyword evidence="4" id="KW-0067">ATP-binding</keyword>
<evidence type="ECO:0000313" key="7">
    <source>
        <dbReference type="Proteomes" id="UP000230731"/>
    </source>
</evidence>
<dbReference type="InterPro" id="IPR011095">
    <property type="entry name" value="Dala_Dala_lig_C"/>
</dbReference>
<dbReference type="PANTHER" id="PTHR23132">
    <property type="entry name" value="D-ALANINE--D-ALANINE LIGASE"/>
    <property type="match status" value="1"/>
</dbReference>
<keyword evidence="3" id="KW-0961">Cell wall biogenesis/degradation</keyword>
<dbReference type="GO" id="GO:0046872">
    <property type="term" value="F:metal ion binding"/>
    <property type="evidence" value="ECO:0007669"/>
    <property type="project" value="InterPro"/>
</dbReference>
<comment type="caution">
    <text evidence="6">The sequence shown here is derived from an EMBL/GenBank/DDBJ whole genome shotgun (WGS) entry which is preliminary data.</text>
</comment>
<accession>A0A2M6WZR9</accession>
<dbReference type="GO" id="GO:0005524">
    <property type="term" value="F:ATP binding"/>
    <property type="evidence" value="ECO:0007669"/>
    <property type="project" value="UniProtKB-UniRule"/>
</dbReference>
<dbReference type="SUPFAM" id="SSF52440">
    <property type="entry name" value="PreATP-grasp domain"/>
    <property type="match status" value="1"/>
</dbReference>
<evidence type="ECO:0000256" key="3">
    <source>
        <dbReference type="ARBA" id="ARBA00023316"/>
    </source>
</evidence>
<dbReference type="GO" id="GO:0008716">
    <property type="term" value="F:D-alanine-D-alanine ligase activity"/>
    <property type="evidence" value="ECO:0007669"/>
    <property type="project" value="InterPro"/>
</dbReference>
<dbReference type="Proteomes" id="UP000230731">
    <property type="component" value="Unassembled WGS sequence"/>
</dbReference>
<dbReference type="Gene3D" id="3.30.1490.20">
    <property type="entry name" value="ATP-grasp fold, A domain"/>
    <property type="match status" value="1"/>
</dbReference>
<dbReference type="InterPro" id="IPR013815">
    <property type="entry name" value="ATP_grasp_subdomain_1"/>
</dbReference>
<organism evidence="6 7">
    <name type="scientific">Candidatus Andersenbacteria bacterium CG10_big_fil_rev_8_21_14_0_10_54_11</name>
    <dbReference type="NCBI Taxonomy" id="1974485"/>
    <lineage>
        <taxon>Bacteria</taxon>
        <taxon>Candidatus Anderseniibacteriota</taxon>
    </lineage>
</organism>
<dbReference type="PANTHER" id="PTHR23132:SF23">
    <property type="entry name" value="D-ALANINE--D-ALANINE LIGASE B"/>
    <property type="match status" value="1"/>
</dbReference>
<gene>
    <name evidence="6" type="ORF">COT71_01635</name>
</gene>
<evidence type="ECO:0000313" key="6">
    <source>
        <dbReference type="EMBL" id="PIT98279.1"/>
    </source>
</evidence>
<keyword evidence="2" id="KW-0436">Ligase</keyword>
<dbReference type="AlphaFoldDB" id="A0A2M6WZR9"/>
<dbReference type="Gene3D" id="3.40.50.20">
    <property type="match status" value="1"/>
</dbReference>